<dbReference type="CDD" id="cd01399">
    <property type="entry name" value="GlcN6P_deaminase"/>
    <property type="match status" value="1"/>
</dbReference>
<feature type="domain" description="Glucosamine/galactosamine-6-phosphate isomerase" evidence="3">
    <location>
        <begin position="31"/>
        <end position="233"/>
    </location>
</feature>
<keyword evidence="5" id="KW-1185">Reference proteome</keyword>
<dbReference type="InterPro" id="IPR037171">
    <property type="entry name" value="NagB/RpiA_transferase-like"/>
</dbReference>
<keyword evidence="1" id="KW-0378">Hydrolase</keyword>
<dbReference type="EMBL" id="SSWH01000004">
    <property type="protein sequence ID" value="THJ67119.1"/>
    <property type="molecule type" value="Genomic_DNA"/>
</dbReference>
<reference evidence="4 5" key="1">
    <citation type="submission" date="2019-04" db="EMBL/GenBank/DDBJ databases">
        <authorList>
            <person name="Liu Q."/>
            <person name="Xin Y.-H."/>
        </authorList>
    </citation>
    <scope>NUCLEOTIDE SEQUENCE [LARGE SCALE GENOMIC DNA]</scope>
    <source>
        <strain evidence="4 5">AM23</strain>
    </source>
</reference>
<dbReference type="PROSITE" id="PS01161">
    <property type="entry name" value="GLC_GALNAC_ISOMERASE"/>
    <property type="match status" value="1"/>
</dbReference>
<organism evidence="4 5">
    <name type="scientific">Arthrobacter echini</name>
    <dbReference type="NCBI Taxonomy" id="1529066"/>
    <lineage>
        <taxon>Bacteria</taxon>
        <taxon>Bacillati</taxon>
        <taxon>Actinomycetota</taxon>
        <taxon>Actinomycetes</taxon>
        <taxon>Micrococcales</taxon>
        <taxon>Micrococcaceae</taxon>
        <taxon>Arthrobacter</taxon>
    </lineage>
</organism>
<protein>
    <submittedName>
        <fullName evidence="4">Glucosamine-6-phosphate deaminase</fullName>
    </submittedName>
</protein>
<evidence type="ECO:0000313" key="4">
    <source>
        <dbReference type="EMBL" id="THJ67119.1"/>
    </source>
</evidence>
<dbReference type="Gene3D" id="3.40.50.1360">
    <property type="match status" value="1"/>
</dbReference>
<dbReference type="Proteomes" id="UP000305233">
    <property type="component" value="Unassembled WGS sequence"/>
</dbReference>
<keyword evidence="2" id="KW-0119">Carbohydrate metabolism</keyword>
<dbReference type="OrthoDB" id="9791139at2"/>
<dbReference type="GO" id="GO:0005975">
    <property type="term" value="P:carbohydrate metabolic process"/>
    <property type="evidence" value="ECO:0007669"/>
    <property type="project" value="InterPro"/>
</dbReference>
<dbReference type="Pfam" id="PF01182">
    <property type="entry name" value="Glucosamine_iso"/>
    <property type="match status" value="1"/>
</dbReference>
<sequence>MTHAALHRTTPPVVRRLDSTTIGPTAANLVMEVVRGSDAPVIGVATGSSPSPLYAALSAEKGNFAATRWFALDEYVGLPPNHPQSYVKVLEREIVEPLGLDPSTVHVPNPHVDDLEESAADYERLIAAAGGVDLQVLGIGRNGHLAFNEPGAALDSRTRTERLTEDTRRANERFFDSLAEVPTHCLTQGLGTIREAHALLLIAQGSGKAQALHDALHGPITPRCPASILQLHGNVTVLVDEEAAALLPRDTEGNQTVRN</sequence>
<comment type="caution">
    <text evidence="4">The sequence shown here is derived from an EMBL/GenBank/DDBJ whole genome shotgun (WGS) entry which is preliminary data.</text>
</comment>
<evidence type="ECO:0000256" key="2">
    <source>
        <dbReference type="ARBA" id="ARBA00023277"/>
    </source>
</evidence>
<dbReference type="GO" id="GO:0019262">
    <property type="term" value="P:N-acetylneuraminate catabolic process"/>
    <property type="evidence" value="ECO:0007669"/>
    <property type="project" value="TreeGrafter"/>
</dbReference>
<gene>
    <name evidence="4" type="ORF">E8P82_06700</name>
</gene>
<evidence type="ECO:0000256" key="1">
    <source>
        <dbReference type="ARBA" id="ARBA00022801"/>
    </source>
</evidence>
<dbReference type="GO" id="GO:0042802">
    <property type="term" value="F:identical protein binding"/>
    <property type="evidence" value="ECO:0007669"/>
    <property type="project" value="TreeGrafter"/>
</dbReference>
<dbReference type="AlphaFoldDB" id="A0A4V3Z5L8"/>
<proteinExistence type="predicted"/>
<dbReference type="InterPro" id="IPR006148">
    <property type="entry name" value="Glc/Gal-6P_isomerase"/>
</dbReference>
<dbReference type="GO" id="GO:0004342">
    <property type="term" value="F:glucosamine-6-phosphate deaminase activity"/>
    <property type="evidence" value="ECO:0007669"/>
    <property type="project" value="InterPro"/>
</dbReference>
<dbReference type="PANTHER" id="PTHR11280:SF5">
    <property type="entry name" value="GLUCOSAMINE-6-PHOSPHATE ISOMERASE"/>
    <property type="match status" value="1"/>
</dbReference>
<dbReference type="RefSeq" id="WP_136453710.1">
    <property type="nucleotide sequence ID" value="NZ_SSWH01000004.1"/>
</dbReference>
<accession>A0A4V3Z5L8</accession>
<dbReference type="GO" id="GO:0005737">
    <property type="term" value="C:cytoplasm"/>
    <property type="evidence" value="ECO:0007669"/>
    <property type="project" value="TreeGrafter"/>
</dbReference>
<name>A0A4V3Z5L8_9MICC</name>
<dbReference type="PANTHER" id="PTHR11280">
    <property type="entry name" value="GLUCOSAMINE-6-PHOSPHATE ISOMERASE"/>
    <property type="match status" value="1"/>
</dbReference>
<dbReference type="SUPFAM" id="SSF100950">
    <property type="entry name" value="NagB/RpiA/CoA transferase-like"/>
    <property type="match status" value="1"/>
</dbReference>
<evidence type="ECO:0000259" key="3">
    <source>
        <dbReference type="Pfam" id="PF01182"/>
    </source>
</evidence>
<dbReference type="InterPro" id="IPR018321">
    <property type="entry name" value="Glucosamine6P_isomerase_CS"/>
</dbReference>
<dbReference type="GO" id="GO:0006046">
    <property type="term" value="P:N-acetylglucosamine catabolic process"/>
    <property type="evidence" value="ECO:0007669"/>
    <property type="project" value="TreeGrafter"/>
</dbReference>
<dbReference type="GO" id="GO:0006043">
    <property type="term" value="P:glucosamine catabolic process"/>
    <property type="evidence" value="ECO:0007669"/>
    <property type="project" value="TreeGrafter"/>
</dbReference>
<evidence type="ECO:0000313" key="5">
    <source>
        <dbReference type="Proteomes" id="UP000305233"/>
    </source>
</evidence>
<dbReference type="InterPro" id="IPR004547">
    <property type="entry name" value="Glucosamine6P_isomerase"/>
</dbReference>